<comment type="similarity">
    <text evidence="1">Belongs to the carbohydrate kinase PfkB family.</text>
</comment>
<dbReference type="PROSITE" id="PS00583">
    <property type="entry name" value="PFKB_KINASES_1"/>
    <property type="match status" value="1"/>
</dbReference>
<protein>
    <submittedName>
        <fullName evidence="7">PfkB domain-containing protein</fullName>
    </submittedName>
</protein>
<reference evidence="7 8" key="1">
    <citation type="submission" date="2016-02" db="EMBL/GenBank/DDBJ databases">
        <authorList>
            <person name="Wen L."/>
            <person name="He K."/>
            <person name="Yang H."/>
        </authorList>
    </citation>
    <scope>NUCLEOTIDE SEQUENCE [LARGE SCALE GENOMIC DNA]</scope>
    <source>
        <strain evidence="7">ShG14-8</strain>
    </source>
</reference>
<dbReference type="Gene3D" id="3.40.1190.20">
    <property type="match status" value="1"/>
</dbReference>
<sequence>MALIPFSQQSTSRISGLRTNQKGTVVLFGEVLVDIFHDRAVLGGAPFNVARHLKAFGQNPVLVTRLGHDKLGEQVLGVMSQNGMETIGIQCGNRHPTGRVLVHFKDGQHRFEILPAQAYDFIHPSMVRMTTLSVDPALVYFGTLAQRNEISGRALKVLLRSTGAMKFLDINLRAPWYEEKTIRQSLQYADVVKLNAEELGLLAEMFDLAGNTEQNQVVELMNRFDLNQAVVTCGKNGAWQIDRNGRITEAAGKDTAAKTVDTVGAGDGFSAVCILGTLLHWSVTVTLERANSFAAAICGIRGAIPDHADFYQPYTRDWGI</sequence>
<dbReference type="AlphaFoldDB" id="A0A139BPF1"/>
<keyword evidence="2" id="KW-0808">Transferase</keyword>
<dbReference type="Proteomes" id="UP000070578">
    <property type="component" value="Unassembled WGS sequence"/>
</dbReference>
<name>A0A139BPF1_9PROT</name>
<dbReference type="Pfam" id="PF00294">
    <property type="entry name" value="PfkB"/>
    <property type="match status" value="1"/>
</dbReference>
<proteinExistence type="inferred from homology"/>
<feature type="domain" description="Carbohydrate kinase PfkB" evidence="6">
    <location>
        <begin position="34"/>
        <end position="305"/>
    </location>
</feature>
<accession>A0A139BPF1</accession>
<dbReference type="InterPro" id="IPR050306">
    <property type="entry name" value="PfkB_Carbo_kinase"/>
</dbReference>
<evidence type="ECO:0000256" key="2">
    <source>
        <dbReference type="ARBA" id="ARBA00022679"/>
    </source>
</evidence>
<evidence type="ECO:0000256" key="3">
    <source>
        <dbReference type="ARBA" id="ARBA00022741"/>
    </source>
</evidence>
<dbReference type="PANTHER" id="PTHR43085">
    <property type="entry name" value="HEXOKINASE FAMILY MEMBER"/>
    <property type="match status" value="1"/>
</dbReference>
<gene>
    <name evidence="7" type="ORF">AWT59_3003</name>
</gene>
<dbReference type="SUPFAM" id="SSF53613">
    <property type="entry name" value="Ribokinase-like"/>
    <property type="match status" value="1"/>
</dbReference>
<dbReference type="GO" id="GO:0005524">
    <property type="term" value="F:ATP binding"/>
    <property type="evidence" value="ECO:0007669"/>
    <property type="project" value="UniProtKB-KW"/>
</dbReference>
<dbReference type="InterPro" id="IPR002173">
    <property type="entry name" value="Carboh/pur_kinase_PfkB_CS"/>
</dbReference>
<dbReference type="GO" id="GO:0016301">
    <property type="term" value="F:kinase activity"/>
    <property type="evidence" value="ECO:0007669"/>
    <property type="project" value="UniProtKB-KW"/>
</dbReference>
<dbReference type="InterPro" id="IPR029056">
    <property type="entry name" value="Ribokinase-like"/>
</dbReference>
<keyword evidence="5" id="KW-0067">ATP-binding</keyword>
<organism evidence="7 8">
    <name type="scientific">Candidatus Gallionella acididurans</name>
    <dbReference type="NCBI Taxonomy" id="1796491"/>
    <lineage>
        <taxon>Bacteria</taxon>
        <taxon>Pseudomonadati</taxon>
        <taxon>Pseudomonadota</taxon>
        <taxon>Betaproteobacteria</taxon>
        <taxon>Nitrosomonadales</taxon>
        <taxon>Gallionellaceae</taxon>
        <taxon>Gallionella</taxon>
    </lineage>
</organism>
<comment type="caution">
    <text evidence="7">The sequence shown here is derived from an EMBL/GenBank/DDBJ whole genome shotgun (WGS) entry which is preliminary data.</text>
</comment>
<dbReference type="PANTHER" id="PTHR43085:SF1">
    <property type="entry name" value="PSEUDOURIDINE KINASE-RELATED"/>
    <property type="match status" value="1"/>
</dbReference>
<evidence type="ECO:0000259" key="6">
    <source>
        <dbReference type="Pfam" id="PF00294"/>
    </source>
</evidence>
<evidence type="ECO:0000256" key="4">
    <source>
        <dbReference type="ARBA" id="ARBA00022777"/>
    </source>
</evidence>
<dbReference type="CDD" id="cd01167">
    <property type="entry name" value="bac_FRK"/>
    <property type="match status" value="1"/>
</dbReference>
<dbReference type="PATRIC" id="fig|1796491.3.peg.3292"/>
<evidence type="ECO:0000313" key="8">
    <source>
        <dbReference type="Proteomes" id="UP000070578"/>
    </source>
</evidence>
<evidence type="ECO:0000256" key="5">
    <source>
        <dbReference type="ARBA" id="ARBA00022840"/>
    </source>
</evidence>
<evidence type="ECO:0000256" key="1">
    <source>
        <dbReference type="ARBA" id="ARBA00010688"/>
    </source>
</evidence>
<dbReference type="EMBL" id="LSLI01000127">
    <property type="protein sequence ID" value="KXS30877.1"/>
    <property type="molecule type" value="Genomic_DNA"/>
</dbReference>
<dbReference type="InterPro" id="IPR011611">
    <property type="entry name" value="PfkB_dom"/>
</dbReference>
<evidence type="ECO:0000313" key="7">
    <source>
        <dbReference type="EMBL" id="KXS30877.1"/>
    </source>
</evidence>
<keyword evidence="3" id="KW-0547">Nucleotide-binding</keyword>
<keyword evidence="4" id="KW-0418">Kinase</keyword>
<reference evidence="7 8" key="2">
    <citation type="submission" date="2016-03" db="EMBL/GenBank/DDBJ databases">
        <title>New uncultured bacterium of the family Gallionellaceae from acid mine drainage: description and reconstruction of genome based on metagenomic analysis of microbial community.</title>
        <authorList>
            <person name="Kadnikov V."/>
            <person name="Ivasenko D."/>
            <person name="Beletsky A."/>
            <person name="Mardanov A."/>
            <person name="Danilova E."/>
            <person name="Pimenov N."/>
            <person name="Karnachuk O."/>
            <person name="Ravin N."/>
        </authorList>
    </citation>
    <scope>NUCLEOTIDE SEQUENCE [LARGE SCALE GENOMIC DNA]</scope>
    <source>
        <strain evidence="7">ShG14-8</strain>
    </source>
</reference>